<name>A0AA35SXY0_GEOBA</name>
<reference evidence="3" key="1">
    <citation type="submission" date="2023-03" db="EMBL/GenBank/DDBJ databases">
        <authorList>
            <person name="Steffen K."/>
            <person name="Cardenas P."/>
        </authorList>
    </citation>
    <scope>NUCLEOTIDE SEQUENCE</scope>
</reference>
<dbReference type="Proteomes" id="UP001174909">
    <property type="component" value="Unassembled WGS sequence"/>
</dbReference>
<dbReference type="SUPFAM" id="SSF52777">
    <property type="entry name" value="CoA-dependent acyltransferases"/>
    <property type="match status" value="1"/>
</dbReference>
<dbReference type="GO" id="GO:0009437">
    <property type="term" value="P:carnitine metabolic process"/>
    <property type="evidence" value="ECO:0007669"/>
    <property type="project" value="TreeGrafter"/>
</dbReference>
<accession>A0AA35SXY0</accession>
<comment type="caution">
    <text evidence="3">The sequence shown here is derived from an EMBL/GenBank/DDBJ whole genome shotgun (WGS) entry which is preliminary data.</text>
</comment>
<evidence type="ECO:0000313" key="3">
    <source>
        <dbReference type="EMBL" id="CAI8037066.1"/>
    </source>
</evidence>
<dbReference type="GO" id="GO:0006631">
    <property type="term" value="P:fatty acid metabolic process"/>
    <property type="evidence" value="ECO:0007669"/>
    <property type="project" value="TreeGrafter"/>
</dbReference>
<dbReference type="GO" id="GO:0005739">
    <property type="term" value="C:mitochondrion"/>
    <property type="evidence" value="ECO:0007669"/>
    <property type="project" value="TreeGrafter"/>
</dbReference>
<dbReference type="EMBL" id="CASHTH010002910">
    <property type="protein sequence ID" value="CAI8037066.1"/>
    <property type="molecule type" value="Genomic_DNA"/>
</dbReference>
<evidence type="ECO:0000256" key="1">
    <source>
        <dbReference type="ARBA" id="ARBA00023315"/>
    </source>
</evidence>
<keyword evidence="1" id="KW-0012">Acyltransferase</keyword>
<dbReference type="InterPro" id="IPR039551">
    <property type="entry name" value="Cho/carn_acyl_trans"/>
</dbReference>
<dbReference type="Pfam" id="PF00755">
    <property type="entry name" value="Carn_acyltransf"/>
    <property type="match status" value="1"/>
</dbReference>
<evidence type="ECO:0000259" key="2">
    <source>
        <dbReference type="Pfam" id="PF00755"/>
    </source>
</evidence>
<protein>
    <submittedName>
        <fullName evidence="3">Carnitine O-palmitoyltransferase 1, liver isoform</fullName>
    </submittedName>
</protein>
<dbReference type="GO" id="GO:0004095">
    <property type="term" value="F:carnitine O-palmitoyltransferase activity"/>
    <property type="evidence" value="ECO:0007669"/>
    <property type="project" value="TreeGrafter"/>
</dbReference>
<keyword evidence="4" id="KW-1185">Reference proteome</keyword>
<proteinExistence type="predicted"/>
<keyword evidence="1" id="KW-0808">Transferase</keyword>
<dbReference type="PANTHER" id="PTHR22589">
    <property type="entry name" value="CARNITINE O-ACYLTRANSFERASE"/>
    <property type="match status" value="1"/>
</dbReference>
<feature type="domain" description="Choline/carnitine acyltransferase" evidence="2">
    <location>
        <begin position="2"/>
        <end position="109"/>
    </location>
</feature>
<dbReference type="Gene3D" id="3.30.559.70">
    <property type="entry name" value="Choline/Carnitine o-acyltransferase, domain 2"/>
    <property type="match status" value="1"/>
</dbReference>
<dbReference type="AlphaFoldDB" id="A0AA35SXY0"/>
<organism evidence="3 4">
    <name type="scientific">Geodia barretti</name>
    <name type="common">Barrett's horny sponge</name>
    <dbReference type="NCBI Taxonomy" id="519541"/>
    <lineage>
        <taxon>Eukaryota</taxon>
        <taxon>Metazoa</taxon>
        <taxon>Porifera</taxon>
        <taxon>Demospongiae</taxon>
        <taxon>Heteroscleromorpha</taxon>
        <taxon>Tetractinellida</taxon>
        <taxon>Astrophorina</taxon>
        <taxon>Geodiidae</taxon>
        <taxon>Geodia</taxon>
    </lineage>
</organism>
<dbReference type="InterPro" id="IPR000542">
    <property type="entry name" value="Carn_acyl_trans"/>
</dbReference>
<sequence>MEQIMEDSDAELRPGEEHLAALTAADRKSWAEMREKYFMTGVNRTSMEILEKAAFMIMFDDLEPSLYVENGDNTALTQYCKSLFHGNGYTRWFDKSVSVIIYKNGKVTFDLVCPWRLSL</sequence>
<evidence type="ECO:0000313" key="4">
    <source>
        <dbReference type="Proteomes" id="UP001174909"/>
    </source>
</evidence>
<dbReference type="PANTHER" id="PTHR22589:SF31">
    <property type="entry name" value="CARNITINE O-PALMITOYLTRANSFERASE"/>
    <property type="match status" value="1"/>
</dbReference>
<dbReference type="InterPro" id="IPR042231">
    <property type="entry name" value="Cho/carn_acyl_trans_2"/>
</dbReference>
<gene>
    <name evidence="3" type="ORF">GBAR_LOCUS20737</name>
</gene>